<gene>
    <name evidence="2" type="ORF">QFZ22_003762</name>
</gene>
<dbReference type="EMBL" id="JAUSZV010000005">
    <property type="protein sequence ID" value="MDQ0907777.1"/>
    <property type="molecule type" value="Genomic_DNA"/>
</dbReference>
<feature type="domain" description="DUF397" evidence="1">
    <location>
        <begin position="13"/>
        <end position="64"/>
    </location>
</feature>
<evidence type="ECO:0000313" key="2">
    <source>
        <dbReference type="EMBL" id="MDQ0907777.1"/>
    </source>
</evidence>
<comment type="caution">
    <text evidence="2">The sequence shown here is derived from an EMBL/GenBank/DDBJ whole genome shotgun (WGS) entry which is preliminary data.</text>
</comment>
<dbReference type="InterPro" id="IPR007278">
    <property type="entry name" value="DUF397"/>
</dbReference>
<evidence type="ECO:0000313" key="3">
    <source>
        <dbReference type="Proteomes" id="UP001234216"/>
    </source>
</evidence>
<protein>
    <recommendedName>
        <fullName evidence="1">DUF397 domain-containing protein</fullName>
    </recommendedName>
</protein>
<name>A0AAW8FFF9_9ACTN</name>
<proteinExistence type="predicted"/>
<dbReference type="AlphaFoldDB" id="A0AAW8FFF9"/>
<sequence length="71" mass="7506">MSVIDNASATGYNWFKSSYSGDNNTCVECADVPGIVPVRDSKAPDGPALTFSKASWGAFVALVKTETYPSI</sequence>
<reference evidence="2" key="1">
    <citation type="submission" date="2023-07" db="EMBL/GenBank/DDBJ databases">
        <title>Comparative genomics of wheat-associated soil bacteria to identify genetic determinants of phenazine resistance.</title>
        <authorList>
            <person name="Mouncey N."/>
        </authorList>
    </citation>
    <scope>NUCLEOTIDE SEQUENCE</scope>
    <source>
        <strain evidence="2">V4I22</strain>
    </source>
</reference>
<dbReference type="Proteomes" id="UP001234216">
    <property type="component" value="Unassembled WGS sequence"/>
</dbReference>
<dbReference type="RefSeq" id="WP_306976609.1">
    <property type="nucleotide sequence ID" value="NZ_JAUSZV010000005.1"/>
</dbReference>
<dbReference type="Pfam" id="PF04149">
    <property type="entry name" value="DUF397"/>
    <property type="match status" value="1"/>
</dbReference>
<evidence type="ECO:0000259" key="1">
    <source>
        <dbReference type="Pfam" id="PF04149"/>
    </source>
</evidence>
<accession>A0AAW8FFF9</accession>
<organism evidence="2 3">
    <name type="scientific">Streptomyces canus</name>
    <dbReference type="NCBI Taxonomy" id="58343"/>
    <lineage>
        <taxon>Bacteria</taxon>
        <taxon>Bacillati</taxon>
        <taxon>Actinomycetota</taxon>
        <taxon>Actinomycetes</taxon>
        <taxon>Kitasatosporales</taxon>
        <taxon>Streptomycetaceae</taxon>
        <taxon>Streptomyces</taxon>
        <taxon>Streptomyces aurantiacus group</taxon>
    </lineage>
</organism>